<dbReference type="PANTHER" id="PTHR30164">
    <property type="entry name" value="MTFA PEPTIDASE"/>
    <property type="match status" value="1"/>
</dbReference>
<comment type="caution">
    <text evidence="1">The sequence shown here is derived from an EMBL/GenBank/DDBJ whole genome shotgun (WGS) entry which is preliminary data.</text>
</comment>
<dbReference type="InterPro" id="IPR042252">
    <property type="entry name" value="MtfA_N"/>
</dbReference>
<dbReference type="PANTHER" id="PTHR30164:SF2">
    <property type="entry name" value="PROTEIN MTFA"/>
    <property type="match status" value="1"/>
</dbReference>
<accession>A0ABW2R3W6</accession>
<gene>
    <name evidence="1" type="ORF">ACFQNJ_01440</name>
</gene>
<organism evidence="1 2">
    <name type="scientific">Hydrogenophaga bisanensis</name>
    <dbReference type="NCBI Taxonomy" id="439611"/>
    <lineage>
        <taxon>Bacteria</taxon>
        <taxon>Pseudomonadati</taxon>
        <taxon>Pseudomonadota</taxon>
        <taxon>Betaproteobacteria</taxon>
        <taxon>Burkholderiales</taxon>
        <taxon>Comamonadaceae</taxon>
        <taxon>Hydrogenophaga</taxon>
    </lineage>
</organism>
<evidence type="ECO:0000313" key="2">
    <source>
        <dbReference type="Proteomes" id="UP001596495"/>
    </source>
</evidence>
<dbReference type="Proteomes" id="UP001596495">
    <property type="component" value="Unassembled WGS sequence"/>
</dbReference>
<dbReference type="SUPFAM" id="SSF55486">
    <property type="entry name" value="Metalloproteases ('zincins'), catalytic domain"/>
    <property type="match status" value="1"/>
</dbReference>
<keyword evidence="2" id="KW-1185">Reference proteome</keyword>
<sequence length="292" mass="32585">MTALQALQTWLPRRWRSSPEIEPALWRRVVDAHPFLLELAAPDQDRLRTLAGHFLQEKEFHGAHGLPVDDHMALTIAAQACLPLLHMSLPSGRAPRSAAELLVWYDDFVGIVVQPGAALAQREVTDSAGVVHRYREALAGEAMDRGPVMLSWEDVIHAGGAAERGANVVIHEFVHKMDMRDMAMGQHPDGVPPLFSGFLGTVSESAARLHWQQTMTAQFNRFREMVSMAERFGEEAPWLDDYAATNTAEFFAVTSEAYFVHRARFGQEFPELLPLYDGFYRSAAIRQAAPPA</sequence>
<name>A0ABW2R3W6_9BURK</name>
<dbReference type="EMBL" id="JBHTBX010000001">
    <property type="protein sequence ID" value="MFC7433168.1"/>
    <property type="molecule type" value="Genomic_DNA"/>
</dbReference>
<protein>
    <submittedName>
        <fullName evidence="1">Zinc-dependent peptidase</fullName>
    </submittedName>
</protein>
<proteinExistence type="predicted"/>
<dbReference type="InterPro" id="IPR024079">
    <property type="entry name" value="MetalloPept_cat_dom_sf"/>
</dbReference>
<dbReference type="Gene3D" id="3.40.390.10">
    <property type="entry name" value="Collagenase (Catalytic Domain)"/>
    <property type="match status" value="1"/>
</dbReference>
<reference evidence="2" key="1">
    <citation type="journal article" date="2019" name="Int. J. Syst. Evol. Microbiol.">
        <title>The Global Catalogue of Microorganisms (GCM) 10K type strain sequencing project: providing services to taxonomists for standard genome sequencing and annotation.</title>
        <authorList>
            <consortium name="The Broad Institute Genomics Platform"/>
            <consortium name="The Broad Institute Genome Sequencing Center for Infectious Disease"/>
            <person name="Wu L."/>
            <person name="Ma J."/>
        </authorList>
    </citation>
    <scope>NUCLEOTIDE SEQUENCE [LARGE SCALE GENOMIC DNA]</scope>
    <source>
        <strain evidence="2">CCUG 54518</strain>
    </source>
</reference>
<evidence type="ECO:0000313" key="1">
    <source>
        <dbReference type="EMBL" id="MFC7433168.1"/>
    </source>
</evidence>
<dbReference type="RefSeq" id="WP_382253262.1">
    <property type="nucleotide sequence ID" value="NZ_JBHTBX010000001.1"/>
</dbReference>
<dbReference type="Gene3D" id="1.10.472.150">
    <property type="entry name" value="Glucose-regulated metallo-peptidase M90, N-terminal domain"/>
    <property type="match status" value="1"/>
</dbReference>
<dbReference type="Pfam" id="PF06167">
    <property type="entry name" value="Peptidase_M90"/>
    <property type="match status" value="1"/>
</dbReference>
<dbReference type="InterPro" id="IPR010384">
    <property type="entry name" value="MtfA_fam"/>
</dbReference>
<dbReference type="CDD" id="cd20169">
    <property type="entry name" value="Peptidase_M90_mtfA"/>
    <property type="match status" value="1"/>
</dbReference>